<keyword evidence="2 3" id="KW-0067">ATP-binding</keyword>
<dbReference type="STRING" id="39495.SAMN02745111_00232"/>
<dbReference type="Proteomes" id="UP000190814">
    <property type="component" value="Unassembled WGS sequence"/>
</dbReference>
<dbReference type="Pfam" id="PF13614">
    <property type="entry name" value="AAA_31"/>
    <property type="match status" value="1"/>
</dbReference>
<dbReference type="GO" id="GO:0005524">
    <property type="term" value="F:ATP binding"/>
    <property type="evidence" value="ECO:0007669"/>
    <property type="project" value="UniProtKB-KW"/>
</dbReference>
<keyword evidence="6" id="KW-1185">Reference proteome</keyword>
<evidence type="ECO:0000256" key="2">
    <source>
        <dbReference type="ARBA" id="ARBA00022840"/>
    </source>
</evidence>
<dbReference type="EMBL" id="FUXZ01000002">
    <property type="protein sequence ID" value="SKA60276.1"/>
    <property type="molecule type" value="Genomic_DNA"/>
</dbReference>
<organism evidence="5 6">
    <name type="scientific">Eubacterium uniforme</name>
    <dbReference type="NCBI Taxonomy" id="39495"/>
    <lineage>
        <taxon>Bacteria</taxon>
        <taxon>Bacillati</taxon>
        <taxon>Bacillota</taxon>
        <taxon>Clostridia</taxon>
        <taxon>Eubacteriales</taxon>
        <taxon>Eubacteriaceae</taxon>
        <taxon>Eubacterium</taxon>
    </lineage>
</organism>
<name>A0A1T4V5T7_9FIRM</name>
<accession>A0A1T4V5T7</accession>
<dbReference type="Gene3D" id="3.40.50.300">
    <property type="entry name" value="P-loop containing nucleotide triphosphate hydrolases"/>
    <property type="match status" value="1"/>
</dbReference>
<dbReference type="GO" id="GO:0009898">
    <property type="term" value="C:cytoplasmic side of plasma membrane"/>
    <property type="evidence" value="ECO:0007669"/>
    <property type="project" value="TreeGrafter"/>
</dbReference>
<evidence type="ECO:0000313" key="5">
    <source>
        <dbReference type="EMBL" id="SKA60276.1"/>
    </source>
</evidence>
<proteinExistence type="predicted"/>
<feature type="binding site" evidence="3">
    <location>
        <begin position="11"/>
        <end position="18"/>
    </location>
    <ligand>
        <name>ATP</name>
        <dbReference type="ChEBI" id="CHEBI:30616"/>
    </ligand>
</feature>
<dbReference type="PIRSF" id="PIRSF003092">
    <property type="entry name" value="MinD"/>
    <property type="match status" value="1"/>
</dbReference>
<dbReference type="InterPro" id="IPR025669">
    <property type="entry name" value="AAA_dom"/>
</dbReference>
<dbReference type="RefSeq" id="WP_078765122.1">
    <property type="nucleotide sequence ID" value="NZ_FUXZ01000002.1"/>
</dbReference>
<evidence type="ECO:0000313" key="6">
    <source>
        <dbReference type="Proteomes" id="UP000190814"/>
    </source>
</evidence>
<gene>
    <name evidence="5" type="ORF">SAMN02745111_00232</name>
</gene>
<dbReference type="SUPFAM" id="SSF52540">
    <property type="entry name" value="P-loop containing nucleoside triphosphate hydrolases"/>
    <property type="match status" value="1"/>
</dbReference>
<dbReference type="InterPro" id="IPR027417">
    <property type="entry name" value="P-loop_NTPase"/>
</dbReference>
<reference evidence="5 6" key="1">
    <citation type="submission" date="2017-02" db="EMBL/GenBank/DDBJ databases">
        <authorList>
            <person name="Peterson S.W."/>
        </authorList>
    </citation>
    <scope>NUCLEOTIDE SEQUENCE [LARGE SCALE GENOMIC DNA]</scope>
    <source>
        <strain evidence="5 6">ATCC 35992</strain>
    </source>
</reference>
<sequence length="257" mass="28800">MGEVIAITSGKGGVGKTTFAINIGSGLALMNKKVLIIDENNGLRNLEIAMGLSDFAFYNFIDYMNNKNELKEVVIKDNRFEKLYIIPAAQICNENILNADKVREKYDELKQKFDYIIIDTPSGVSNGFISSISGIDKSIIISSPDILSIRNADKIKSILLDKGIRNIALIVNKIDSEIKKKNAYLNNRDIDDLLGLEIIEEFMYDIDFQLALSKGESLVKYNTDSAKKICKICEDICGGKIILPVEKKKKFKLFGKR</sequence>
<dbReference type="OrthoDB" id="9773088at2"/>
<dbReference type="PANTHER" id="PTHR43384">
    <property type="entry name" value="SEPTUM SITE-DETERMINING PROTEIN MIND HOMOLOG, CHLOROPLASTIC-RELATED"/>
    <property type="match status" value="1"/>
</dbReference>
<dbReference type="InterPro" id="IPR050625">
    <property type="entry name" value="ParA/MinD_ATPase"/>
</dbReference>
<keyword evidence="1 3" id="KW-0547">Nucleotide-binding</keyword>
<dbReference type="InterPro" id="IPR025501">
    <property type="entry name" value="MinD_FleN"/>
</dbReference>
<evidence type="ECO:0000256" key="3">
    <source>
        <dbReference type="PIRSR" id="PIRSR003092-1"/>
    </source>
</evidence>
<evidence type="ECO:0000256" key="1">
    <source>
        <dbReference type="ARBA" id="ARBA00022741"/>
    </source>
</evidence>
<feature type="domain" description="AAA" evidence="4">
    <location>
        <begin position="3"/>
        <end position="151"/>
    </location>
</feature>
<dbReference type="GO" id="GO:0016887">
    <property type="term" value="F:ATP hydrolysis activity"/>
    <property type="evidence" value="ECO:0007669"/>
    <property type="project" value="TreeGrafter"/>
</dbReference>
<protein>
    <submittedName>
        <fullName evidence="5">Septum site-determining protein MinD</fullName>
    </submittedName>
</protein>
<dbReference type="AlphaFoldDB" id="A0A1T4V5T7"/>
<dbReference type="PANTHER" id="PTHR43384:SF6">
    <property type="entry name" value="SEPTUM SITE-DETERMINING PROTEIN MIND HOMOLOG, CHLOROPLASTIC"/>
    <property type="match status" value="1"/>
</dbReference>
<dbReference type="GO" id="GO:0051782">
    <property type="term" value="P:negative regulation of cell division"/>
    <property type="evidence" value="ECO:0007669"/>
    <property type="project" value="TreeGrafter"/>
</dbReference>
<dbReference type="GO" id="GO:0005829">
    <property type="term" value="C:cytosol"/>
    <property type="evidence" value="ECO:0007669"/>
    <property type="project" value="TreeGrafter"/>
</dbReference>
<evidence type="ECO:0000259" key="4">
    <source>
        <dbReference type="Pfam" id="PF13614"/>
    </source>
</evidence>